<dbReference type="Gene3D" id="1.10.10.60">
    <property type="entry name" value="Homeodomain-like"/>
    <property type="match status" value="1"/>
</dbReference>
<dbReference type="InterPro" id="IPR039536">
    <property type="entry name" value="TetR_C_Proteobacteria"/>
</dbReference>
<comment type="subunit">
    <text evidence="1">Homodimer.</text>
</comment>
<keyword evidence="2" id="KW-0805">Transcription regulation</keyword>
<accession>A0A1A2ZNB6</accession>
<evidence type="ECO:0000259" key="6">
    <source>
        <dbReference type="PROSITE" id="PS50977"/>
    </source>
</evidence>
<comment type="caution">
    <text evidence="7">The sequence shown here is derived from an EMBL/GenBank/DDBJ whole genome shotgun (WGS) entry which is preliminary data.</text>
</comment>
<evidence type="ECO:0000256" key="2">
    <source>
        <dbReference type="ARBA" id="ARBA00023015"/>
    </source>
</evidence>
<dbReference type="InterPro" id="IPR009057">
    <property type="entry name" value="Homeodomain-like_sf"/>
</dbReference>
<feature type="domain" description="HTH tetR-type" evidence="6">
    <location>
        <begin position="13"/>
        <end position="73"/>
    </location>
</feature>
<dbReference type="Proteomes" id="UP000093592">
    <property type="component" value="Unassembled WGS sequence"/>
</dbReference>
<dbReference type="OrthoDB" id="7186128at2"/>
<reference evidence="8" key="1">
    <citation type="submission" date="2016-06" db="EMBL/GenBank/DDBJ databases">
        <authorList>
            <person name="Sutton G."/>
            <person name="Brinkac L."/>
            <person name="Sanka R."/>
            <person name="Adams M."/>
            <person name="Lau E."/>
            <person name="Sam S."/>
            <person name="Sreng N."/>
            <person name="Him V."/>
            <person name="Kerleguer A."/>
            <person name="Cheng S."/>
        </authorList>
    </citation>
    <scope>NUCLEOTIDE SEQUENCE [LARGE SCALE GENOMIC DNA]</scope>
    <source>
        <strain evidence="8">E861</strain>
    </source>
</reference>
<feature type="DNA-binding region" description="H-T-H motif" evidence="5">
    <location>
        <begin position="36"/>
        <end position="55"/>
    </location>
</feature>
<dbReference type="InterPro" id="IPR036271">
    <property type="entry name" value="Tet_transcr_reg_TetR-rel_C_sf"/>
</dbReference>
<dbReference type="GO" id="GO:0045892">
    <property type="term" value="P:negative regulation of DNA-templated transcription"/>
    <property type="evidence" value="ECO:0007669"/>
    <property type="project" value="UniProtKB-ARBA"/>
</dbReference>
<keyword evidence="4" id="KW-0804">Transcription</keyword>
<dbReference type="GO" id="GO:0000976">
    <property type="term" value="F:transcription cis-regulatory region binding"/>
    <property type="evidence" value="ECO:0007669"/>
    <property type="project" value="TreeGrafter"/>
</dbReference>
<sequence>MVRTAKSAAESDSETTSRILDAARELFLRDGYTGVNLDRIATSAGVARQTLYNRFGSKESVFRAMVDRHWSRLRAGRAEDLMDETARPVDAVLRRFAEAILEFVGENDQVGFIRLVVAESRRLPWIAEEFYRSGKEPLLRALVDQLERWAADGLIECRSTELAAHQFFGLLQEVALWPHVMGFGELVSKPPPASVVVDETVATFMARYAPSAR</sequence>
<dbReference type="PANTHER" id="PTHR30055:SF146">
    <property type="entry name" value="HTH-TYPE TRANSCRIPTIONAL DUAL REGULATOR CECR"/>
    <property type="match status" value="1"/>
</dbReference>
<dbReference type="PRINTS" id="PR00455">
    <property type="entry name" value="HTHTETR"/>
</dbReference>
<proteinExistence type="predicted"/>
<dbReference type="InterPro" id="IPR050109">
    <property type="entry name" value="HTH-type_TetR-like_transc_reg"/>
</dbReference>
<evidence type="ECO:0000256" key="1">
    <source>
        <dbReference type="ARBA" id="ARBA00011738"/>
    </source>
</evidence>
<name>A0A1A2ZNB6_9MYCO</name>
<dbReference type="RefSeq" id="WP_065013398.1">
    <property type="nucleotide sequence ID" value="NZ_LZKJ01000050.1"/>
</dbReference>
<dbReference type="SUPFAM" id="SSF48498">
    <property type="entry name" value="Tetracyclin repressor-like, C-terminal domain"/>
    <property type="match status" value="1"/>
</dbReference>
<evidence type="ECO:0000313" key="7">
    <source>
        <dbReference type="EMBL" id="OBI50571.1"/>
    </source>
</evidence>
<dbReference type="GO" id="GO:0003700">
    <property type="term" value="F:DNA-binding transcription factor activity"/>
    <property type="evidence" value="ECO:0007669"/>
    <property type="project" value="TreeGrafter"/>
</dbReference>
<dbReference type="EMBL" id="LZKJ01000050">
    <property type="protein sequence ID" value="OBI50571.1"/>
    <property type="molecule type" value="Genomic_DNA"/>
</dbReference>
<gene>
    <name evidence="7" type="ORF">A5707_15255</name>
</gene>
<dbReference type="FunFam" id="1.10.10.60:FF:000141">
    <property type="entry name" value="TetR family transcriptional regulator"/>
    <property type="match status" value="1"/>
</dbReference>
<evidence type="ECO:0000256" key="3">
    <source>
        <dbReference type="ARBA" id="ARBA00023125"/>
    </source>
</evidence>
<evidence type="ECO:0000256" key="5">
    <source>
        <dbReference type="PROSITE-ProRule" id="PRU00335"/>
    </source>
</evidence>
<dbReference type="AlphaFoldDB" id="A0A1A2ZNB6"/>
<dbReference type="PANTHER" id="PTHR30055">
    <property type="entry name" value="HTH-TYPE TRANSCRIPTIONAL REGULATOR RUTR"/>
    <property type="match status" value="1"/>
</dbReference>
<keyword evidence="3 5" id="KW-0238">DNA-binding</keyword>
<dbReference type="Gene3D" id="1.10.357.10">
    <property type="entry name" value="Tetracycline Repressor, domain 2"/>
    <property type="match status" value="1"/>
</dbReference>
<evidence type="ECO:0000256" key="4">
    <source>
        <dbReference type="ARBA" id="ARBA00023163"/>
    </source>
</evidence>
<dbReference type="Pfam" id="PF00440">
    <property type="entry name" value="TetR_N"/>
    <property type="match status" value="1"/>
</dbReference>
<dbReference type="InterPro" id="IPR001647">
    <property type="entry name" value="HTH_TetR"/>
</dbReference>
<evidence type="ECO:0000313" key="8">
    <source>
        <dbReference type="Proteomes" id="UP000093592"/>
    </source>
</evidence>
<protein>
    <recommendedName>
        <fullName evidence="6">HTH tetR-type domain-containing protein</fullName>
    </recommendedName>
</protein>
<dbReference type="Pfam" id="PF14246">
    <property type="entry name" value="TetR_C_7"/>
    <property type="match status" value="1"/>
</dbReference>
<dbReference type="SUPFAM" id="SSF46689">
    <property type="entry name" value="Homeodomain-like"/>
    <property type="match status" value="1"/>
</dbReference>
<dbReference type="PROSITE" id="PS50977">
    <property type="entry name" value="HTH_TETR_2"/>
    <property type="match status" value="1"/>
</dbReference>
<organism evidence="7 8">
    <name type="scientific">Mycobacterium kyorinense</name>
    <dbReference type="NCBI Taxonomy" id="487514"/>
    <lineage>
        <taxon>Bacteria</taxon>
        <taxon>Bacillati</taxon>
        <taxon>Actinomycetota</taxon>
        <taxon>Actinomycetes</taxon>
        <taxon>Mycobacteriales</taxon>
        <taxon>Mycobacteriaceae</taxon>
        <taxon>Mycobacterium</taxon>
    </lineage>
</organism>